<organism evidence="1 2">
    <name type="scientific">Entomophthora muscae</name>
    <dbReference type="NCBI Taxonomy" id="34485"/>
    <lineage>
        <taxon>Eukaryota</taxon>
        <taxon>Fungi</taxon>
        <taxon>Fungi incertae sedis</taxon>
        <taxon>Zoopagomycota</taxon>
        <taxon>Entomophthoromycotina</taxon>
        <taxon>Entomophthoromycetes</taxon>
        <taxon>Entomophthorales</taxon>
        <taxon>Entomophthoraceae</taxon>
        <taxon>Entomophthora</taxon>
    </lineage>
</organism>
<evidence type="ECO:0000313" key="1">
    <source>
        <dbReference type="EMBL" id="KAJ9086908.1"/>
    </source>
</evidence>
<dbReference type="EMBL" id="QTSX02000523">
    <property type="protein sequence ID" value="KAJ9086908.1"/>
    <property type="molecule type" value="Genomic_DNA"/>
</dbReference>
<accession>A0ACC2UJB7</accession>
<dbReference type="Proteomes" id="UP001165960">
    <property type="component" value="Unassembled WGS sequence"/>
</dbReference>
<proteinExistence type="predicted"/>
<protein>
    <submittedName>
        <fullName evidence="1">Uncharacterized protein</fullName>
    </submittedName>
</protein>
<gene>
    <name evidence="1" type="ORF">DSO57_1038726</name>
</gene>
<sequence>MPGENKGKKYIITAIDYATIWSVAQATKEHKGNECETIYWERNLSGIFLTTPFYKTRIWAQFSLETKTKISAVPPIGETATKQEGVKKEFKKASSSKLAFYRPTVDRAAKRQSSAGCTPSLAACLHAPSAAQSFTSAASCQPASRKGTAHLPRQGCPPRPDGEIAQLGIQTRQFPPSPKMGGTAA</sequence>
<keyword evidence="2" id="KW-1185">Reference proteome</keyword>
<comment type="caution">
    <text evidence="1">The sequence shown here is derived from an EMBL/GenBank/DDBJ whole genome shotgun (WGS) entry which is preliminary data.</text>
</comment>
<evidence type="ECO:0000313" key="2">
    <source>
        <dbReference type="Proteomes" id="UP001165960"/>
    </source>
</evidence>
<reference evidence="1" key="1">
    <citation type="submission" date="2022-04" db="EMBL/GenBank/DDBJ databases">
        <title>Genome of the entomopathogenic fungus Entomophthora muscae.</title>
        <authorList>
            <person name="Elya C."/>
            <person name="Lovett B.R."/>
            <person name="Lee E."/>
            <person name="Macias A.M."/>
            <person name="Hajek A.E."/>
            <person name="De Bivort B.L."/>
            <person name="Kasson M.T."/>
            <person name="De Fine Licht H.H."/>
            <person name="Stajich J.E."/>
        </authorList>
    </citation>
    <scope>NUCLEOTIDE SEQUENCE</scope>
    <source>
        <strain evidence="1">Berkeley</strain>
    </source>
</reference>
<name>A0ACC2UJB7_9FUNG</name>